<reference evidence="2 3" key="2">
    <citation type="submission" date="2024-05" db="EMBL/GenBank/DDBJ databases">
        <authorList>
            <person name="Chen Y."/>
            <person name="Shah S."/>
            <person name="Dougan E. K."/>
            <person name="Thang M."/>
            <person name="Chan C."/>
        </authorList>
    </citation>
    <scope>NUCLEOTIDE SEQUENCE [LARGE SCALE GENOMIC DNA]</scope>
</reference>
<reference evidence="1" key="1">
    <citation type="submission" date="2022-10" db="EMBL/GenBank/DDBJ databases">
        <authorList>
            <person name="Chen Y."/>
            <person name="Dougan E. K."/>
            <person name="Chan C."/>
            <person name="Rhodes N."/>
            <person name="Thang M."/>
        </authorList>
    </citation>
    <scope>NUCLEOTIDE SEQUENCE</scope>
</reference>
<protein>
    <submittedName>
        <fullName evidence="2">Nucleotide-diphospho-sugar transferase domain-containing protein</fullName>
    </submittedName>
</protein>
<dbReference type="EMBL" id="CAMXCT030001322">
    <property type="protein sequence ID" value="CAL4776291.1"/>
    <property type="molecule type" value="Genomic_DNA"/>
</dbReference>
<gene>
    <name evidence="1" type="ORF">C1SCF055_LOCUS16087</name>
</gene>
<keyword evidence="2" id="KW-0808">Transferase</keyword>
<dbReference type="Proteomes" id="UP001152797">
    <property type="component" value="Unassembled WGS sequence"/>
</dbReference>
<comment type="caution">
    <text evidence="1">The sequence shown here is derived from an EMBL/GenBank/DDBJ whole genome shotgun (WGS) entry which is preliminary data.</text>
</comment>
<accession>A0A9P1CC62</accession>
<dbReference type="OrthoDB" id="448477at2759"/>
<proteinExistence type="predicted"/>
<organism evidence="1">
    <name type="scientific">Cladocopium goreaui</name>
    <dbReference type="NCBI Taxonomy" id="2562237"/>
    <lineage>
        <taxon>Eukaryota</taxon>
        <taxon>Sar</taxon>
        <taxon>Alveolata</taxon>
        <taxon>Dinophyceae</taxon>
        <taxon>Suessiales</taxon>
        <taxon>Symbiodiniaceae</taxon>
        <taxon>Cladocopium</taxon>
    </lineage>
</organism>
<dbReference type="InterPro" id="IPR029044">
    <property type="entry name" value="Nucleotide-diphossugar_trans"/>
</dbReference>
<keyword evidence="3" id="KW-1185">Reference proteome</keyword>
<sequence>MATPVYLDWSQICDLCALELPVHDVLPWSSSSSWSNDQRQLLSLVDPGTPKRHRRSLLLMARELVNCSSVDRCSQLWSFMATLHVKSHPRSSKVWMSLWHHIGGRMMDLRRAELMQKTDFSGRLSEASEESSVLLLAAHAPGYFERRDVAPFLRQLECYAAKRQMRFAAVAGPWPVKHEKVAIVELMWNLHQFWTTQRPAAASAASAAWNARDQDLHFLLHDLITRRRLGRSAELLAYNADVLNVFHEDPSKMYAKIWAIEQELANESVDMVIYLDADMTLRPDAREWGLVPFLTRGNESGHIFVRDSFTGTECVNTGFLGFRNTAVSKRILQLWKQKTNWSMFWDQNFFAESILELVGMEMEELGRPGYNSQCVRYLFPFLSGIVPDTMYCDCWQAKLAEMIGPYRQRSSRLVSFLDPEHVDVNFVPNDIFWNHGFKLKDMFLDSRHAKIMNPLITHWAGMLTSRQRVALARTYLKDRFNASFSEEICNDSLPVPMPPPSFASNARYIKCCKSVGHRFRMQGFVEPRDLCYWGCCDWEPLQLDDCWKYI</sequence>
<name>A0A9P1CC62_9DINO</name>
<evidence type="ECO:0000313" key="2">
    <source>
        <dbReference type="EMBL" id="CAL4776291.1"/>
    </source>
</evidence>
<dbReference type="Gene3D" id="3.90.550.10">
    <property type="entry name" value="Spore Coat Polysaccharide Biosynthesis Protein SpsA, Chain A"/>
    <property type="match status" value="1"/>
</dbReference>
<dbReference type="EMBL" id="CAMXCT020001322">
    <property type="protein sequence ID" value="CAL1142354.1"/>
    <property type="molecule type" value="Genomic_DNA"/>
</dbReference>
<dbReference type="GO" id="GO:0016740">
    <property type="term" value="F:transferase activity"/>
    <property type="evidence" value="ECO:0007669"/>
    <property type="project" value="UniProtKB-KW"/>
</dbReference>
<evidence type="ECO:0000313" key="1">
    <source>
        <dbReference type="EMBL" id="CAI3988979.1"/>
    </source>
</evidence>
<dbReference type="EMBL" id="CAMXCT010001322">
    <property type="protein sequence ID" value="CAI3988979.1"/>
    <property type="molecule type" value="Genomic_DNA"/>
</dbReference>
<dbReference type="SUPFAM" id="SSF53448">
    <property type="entry name" value="Nucleotide-diphospho-sugar transferases"/>
    <property type="match status" value="1"/>
</dbReference>
<dbReference type="AlphaFoldDB" id="A0A9P1CC62"/>
<evidence type="ECO:0000313" key="3">
    <source>
        <dbReference type="Proteomes" id="UP001152797"/>
    </source>
</evidence>